<protein>
    <submittedName>
        <fullName evidence="1">Uncharacterized protein</fullName>
    </submittedName>
</protein>
<evidence type="ECO:0000313" key="1">
    <source>
        <dbReference type="EMBL" id="KAJ8631170.1"/>
    </source>
</evidence>
<gene>
    <name evidence="1" type="ORF">MRB53_024493</name>
</gene>
<dbReference type="Proteomes" id="UP001234297">
    <property type="component" value="Chromosome 7"/>
</dbReference>
<organism evidence="1 2">
    <name type="scientific">Persea americana</name>
    <name type="common">Avocado</name>
    <dbReference type="NCBI Taxonomy" id="3435"/>
    <lineage>
        <taxon>Eukaryota</taxon>
        <taxon>Viridiplantae</taxon>
        <taxon>Streptophyta</taxon>
        <taxon>Embryophyta</taxon>
        <taxon>Tracheophyta</taxon>
        <taxon>Spermatophyta</taxon>
        <taxon>Magnoliopsida</taxon>
        <taxon>Magnoliidae</taxon>
        <taxon>Laurales</taxon>
        <taxon>Lauraceae</taxon>
        <taxon>Persea</taxon>
    </lineage>
</organism>
<accession>A0ACC2LCI8</accession>
<keyword evidence="2" id="KW-1185">Reference proteome</keyword>
<comment type="caution">
    <text evidence="1">The sequence shown here is derived from an EMBL/GenBank/DDBJ whole genome shotgun (WGS) entry which is preliminary data.</text>
</comment>
<sequence length="118" mass="14356">MRQTRLWISVRNRPFAKISEERMCHDNRFPCFHCHPQSYIRMVQHLIETCLILGMSREDCVEALAEHAHIRPLITLTVWRELLKENRGFFKAYFQAISPRHLTCKQRMPTYRKRKSWK</sequence>
<proteinExistence type="predicted"/>
<dbReference type="EMBL" id="CM056815">
    <property type="protein sequence ID" value="KAJ8631170.1"/>
    <property type="molecule type" value="Genomic_DNA"/>
</dbReference>
<name>A0ACC2LCI8_PERAE</name>
<evidence type="ECO:0000313" key="2">
    <source>
        <dbReference type="Proteomes" id="UP001234297"/>
    </source>
</evidence>
<reference evidence="1 2" key="1">
    <citation type="journal article" date="2022" name="Hortic Res">
        <title>A haplotype resolved chromosomal level avocado genome allows analysis of novel avocado genes.</title>
        <authorList>
            <person name="Nath O."/>
            <person name="Fletcher S.J."/>
            <person name="Hayward A."/>
            <person name="Shaw L.M."/>
            <person name="Masouleh A.K."/>
            <person name="Furtado A."/>
            <person name="Henry R.J."/>
            <person name="Mitter N."/>
        </authorList>
    </citation>
    <scope>NUCLEOTIDE SEQUENCE [LARGE SCALE GENOMIC DNA]</scope>
    <source>
        <strain evidence="2">cv. Hass</strain>
    </source>
</reference>